<dbReference type="AlphaFoldDB" id="A0A1H8PRC3"/>
<keyword evidence="1" id="KW-0812">Transmembrane</keyword>
<protein>
    <recommendedName>
        <fullName evidence="4">Cox cluster protein</fullName>
    </recommendedName>
</protein>
<keyword evidence="1" id="KW-1133">Transmembrane helix</keyword>
<feature type="transmembrane region" description="Helical" evidence="1">
    <location>
        <begin position="27"/>
        <end position="49"/>
    </location>
</feature>
<dbReference type="RefSeq" id="WP_089821737.1">
    <property type="nucleotide sequence ID" value="NZ_FODV01000002.1"/>
</dbReference>
<proteinExistence type="predicted"/>
<sequence length="87" mass="9089">MDSLPPFVDSETSSLDTSRIWQEAAPLAGLILLFGALALVPYLLVLLFAGNSLVGALFTLVAQFVLAVGGGVVLLYVVARGIQLADE</sequence>
<dbReference type="Proteomes" id="UP000199126">
    <property type="component" value="Unassembled WGS sequence"/>
</dbReference>
<dbReference type="EMBL" id="FODV01000002">
    <property type="protein sequence ID" value="SEO44267.1"/>
    <property type="molecule type" value="Genomic_DNA"/>
</dbReference>
<accession>A0A1H8PRC3</accession>
<reference evidence="3" key="1">
    <citation type="submission" date="2016-10" db="EMBL/GenBank/DDBJ databases">
        <authorList>
            <person name="Varghese N."/>
            <person name="Submissions S."/>
        </authorList>
    </citation>
    <scope>NUCLEOTIDE SEQUENCE [LARGE SCALE GENOMIC DNA]</scope>
    <source>
        <strain evidence="3">CGMCC 1.10121</strain>
    </source>
</reference>
<evidence type="ECO:0000313" key="3">
    <source>
        <dbReference type="Proteomes" id="UP000199126"/>
    </source>
</evidence>
<evidence type="ECO:0000313" key="2">
    <source>
        <dbReference type="EMBL" id="SEO44267.1"/>
    </source>
</evidence>
<organism evidence="2 3">
    <name type="scientific">Halogranum amylolyticum</name>
    <dbReference type="NCBI Taxonomy" id="660520"/>
    <lineage>
        <taxon>Archaea</taxon>
        <taxon>Methanobacteriati</taxon>
        <taxon>Methanobacteriota</taxon>
        <taxon>Stenosarchaea group</taxon>
        <taxon>Halobacteria</taxon>
        <taxon>Halobacteriales</taxon>
        <taxon>Haloferacaceae</taxon>
    </lineage>
</organism>
<evidence type="ECO:0000256" key="1">
    <source>
        <dbReference type="SAM" id="Phobius"/>
    </source>
</evidence>
<keyword evidence="1" id="KW-0472">Membrane</keyword>
<name>A0A1H8PRC3_9EURY</name>
<gene>
    <name evidence="2" type="ORF">SAMN04487948_102438</name>
</gene>
<feature type="transmembrane region" description="Helical" evidence="1">
    <location>
        <begin position="55"/>
        <end position="79"/>
    </location>
</feature>
<evidence type="ECO:0008006" key="4">
    <source>
        <dbReference type="Google" id="ProtNLM"/>
    </source>
</evidence>
<keyword evidence="3" id="KW-1185">Reference proteome</keyword>